<dbReference type="GO" id="GO:0016579">
    <property type="term" value="P:protein deubiquitination"/>
    <property type="evidence" value="ECO:0007669"/>
    <property type="project" value="InterPro"/>
</dbReference>
<feature type="region of interest" description="Disordered" evidence="2">
    <location>
        <begin position="424"/>
        <end position="452"/>
    </location>
</feature>
<dbReference type="PROSITE" id="PS50235">
    <property type="entry name" value="USP_3"/>
    <property type="match status" value="1"/>
</dbReference>
<feature type="domain" description="USP" evidence="3">
    <location>
        <begin position="45"/>
        <end position="490"/>
    </location>
</feature>
<evidence type="ECO:0000259" key="3">
    <source>
        <dbReference type="PROSITE" id="PS50235"/>
    </source>
</evidence>
<evidence type="ECO:0000313" key="4">
    <source>
        <dbReference type="EMBL" id="ESO86253.1"/>
    </source>
</evidence>
<dbReference type="PANTHER" id="PTHR24006">
    <property type="entry name" value="UBIQUITIN CARBOXYL-TERMINAL HYDROLASE"/>
    <property type="match status" value="1"/>
</dbReference>
<proteinExistence type="inferred from homology"/>
<dbReference type="InterPro" id="IPR050164">
    <property type="entry name" value="Peptidase_C19"/>
</dbReference>
<keyword evidence="1" id="KW-0645">Protease</keyword>
<dbReference type="PANTHER" id="PTHR24006:SF842">
    <property type="entry name" value="UBIQUITIN CARBOXYL-TERMINAL HYDROLASE 40"/>
    <property type="match status" value="1"/>
</dbReference>
<dbReference type="PROSITE" id="PS00973">
    <property type="entry name" value="USP_2"/>
    <property type="match status" value="1"/>
</dbReference>
<dbReference type="InterPro" id="IPR028889">
    <property type="entry name" value="USP"/>
</dbReference>
<dbReference type="SUPFAM" id="SSF54001">
    <property type="entry name" value="Cysteine proteinases"/>
    <property type="match status" value="1"/>
</dbReference>
<dbReference type="GO" id="GO:0005829">
    <property type="term" value="C:cytosol"/>
    <property type="evidence" value="ECO:0007669"/>
    <property type="project" value="TreeGrafter"/>
</dbReference>
<keyword evidence="1" id="KW-0788">Thiol protease</keyword>
<name>V3Z646_LOTGI</name>
<dbReference type="EC" id="3.4.19.12" evidence="1"/>
<comment type="catalytic activity">
    <reaction evidence="1">
        <text>Thiol-dependent hydrolysis of ester, thioester, amide, peptide and isopeptide bonds formed by the C-terminal Gly of ubiquitin (a 76-residue protein attached to proteins as an intracellular targeting signal).</text>
        <dbReference type="EC" id="3.4.19.12"/>
    </reaction>
</comment>
<gene>
    <name evidence="4" type="ORF">LOTGIDRAFT_220780</name>
</gene>
<dbReference type="AlphaFoldDB" id="V3Z646"/>
<keyword evidence="1" id="KW-0833">Ubl conjugation pathway</keyword>
<comment type="similarity">
    <text evidence="1">Belongs to the peptidase C19 family.</text>
</comment>
<protein>
    <recommendedName>
        <fullName evidence="1">Ubiquitin carboxyl-terminal hydrolase</fullName>
        <ecNumber evidence="1">3.4.19.12</ecNumber>
    </recommendedName>
</protein>
<dbReference type="Gene3D" id="3.90.70.10">
    <property type="entry name" value="Cysteine proteinases"/>
    <property type="match status" value="2"/>
</dbReference>
<dbReference type="HOGENOM" id="CLU_566957_0_0_1"/>
<organism evidence="4 5">
    <name type="scientific">Lottia gigantea</name>
    <name type="common">Giant owl limpet</name>
    <dbReference type="NCBI Taxonomy" id="225164"/>
    <lineage>
        <taxon>Eukaryota</taxon>
        <taxon>Metazoa</taxon>
        <taxon>Spiralia</taxon>
        <taxon>Lophotrochozoa</taxon>
        <taxon>Mollusca</taxon>
        <taxon>Gastropoda</taxon>
        <taxon>Patellogastropoda</taxon>
        <taxon>Lottioidea</taxon>
        <taxon>Lottiidae</taxon>
        <taxon>Lottia</taxon>
    </lineage>
</organism>
<dbReference type="InterPro" id="IPR038765">
    <property type="entry name" value="Papain-like_cys_pep_sf"/>
</dbReference>
<dbReference type="InterPro" id="IPR001394">
    <property type="entry name" value="Peptidase_C19_UCH"/>
</dbReference>
<accession>V3Z646</accession>
<evidence type="ECO:0000313" key="5">
    <source>
        <dbReference type="Proteomes" id="UP000030746"/>
    </source>
</evidence>
<sequence length="503" mass="56847">MLCSLFGDDEEGYVTCSESDAFLGKRNGNPLSVSPPRPRLDCNMAGIENQGATCYLNSLLQTLLYTPEFREALFQIPKEELGSLEDRDKPGSKVRVIPLQLQRLFTRLLLADKQSVSTRELTDSFGWNGNEQHQQHDVQELSRILFSAISDSLAGTSGQNLITNLYHGIIDNQITCSECGTCSGREEDFLDLALTISGYDGLESTLSRYYQETESLDGGNQYQCGKCQKLVDAKKGARLKKLPPILTVSLLRFSYDFYKMERYKEVGEFAFPLELDMAPYMDKVGINRDDEVYELFSVVIHQGSAHGGHYHAYIRDIDNLGTWCSPEKIHLEPSKENQQAAVQKLDTPFELLEAILLDHENKAISADKLSMAIISQTGKSWKKIFGKYGQLTKFIKKHDDVFIFNESKSTIQLKKGYSISNKISDRPIETSQPSASKDLPNDSPPTNGLPKPGNCWYDYNDSRVSPITVKSLESQFKGKESAYMLFYRRKNLKRPEEGLLMFF</sequence>
<dbReference type="STRING" id="225164.V3Z646"/>
<evidence type="ECO:0000256" key="1">
    <source>
        <dbReference type="RuleBase" id="RU366025"/>
    </source>
</evidence>
<dbReference type="PROSITE" id="PS00972">
    <property type="entry name" value="USP_1"/>
    <property type="match status" value="1"/>
</dbReference>
<dbReference type="CTD" id="20246958"/>
<dbReference type="OMA" id="INCCVEI"/>
<dbReference type="GO" id="GO:0004843">
    <property type="term" value="F:cysteine-type deubiquitinase activity"/>
    <property type="evidence" value="ECO:0007669"/>
    <property type="project" value="UniProtKB-UniRule"/>
</dbReference>
<dbReference type="KEGG" id="lgi:LOTGIDRAFT_220780"/>
<dbReference type="FunFam" id="3.90.70.10:FF:000043">
    <property type="entry name" value="Ubiquitin carboxyl-terminal hydrolase 40"/>
    <property type="match status" value="1"/>
</dbReference>
<keyword evidence="5" id="KW-1185">Reference proteome</keyword>
<evidence type="ECO:0000256" key="2">
    <source>
        <dbReference type="SAM" id="MobiDB-lite"/>
    </source>
</evidence>
<dbReference type="EMBL" id="KB203115">
    <property type="protein sequence ID" value="ESO86253.1"/>
    <property type="molecule type" value="Genomic_DNA"/>
</dbReference>
<dbReference type="Pfam" id="PF00443">
    <property type="entry name" value="UCH"/>
    <property type="match status" value="1"/>
</dbReference>
<dbReference type="GeneID" id="20246958"/>
<dbReference type="GO" id="GO:0006508">
    <property type="term" value="P:proteolysis"/>
    <property type="evidence" value="ECO:0007669"/>
    <property type="project" value="UniProtKB-KW"/>
</dbReference>
<reference evidence="4 5" key="1">
    <citation type="journal article" date="2013" name="Nature">
        <title>Insights into bilaterian evolution from three spiralian genomes.</title>
        <authorList>
            <person name="Simakov O."/>
            <person name="Marletaz F."/>
            <person name="Cho S.J."/>
            <person name="Edsinger-Gonzales E."/>
            <person name="Havlak P."/>
            <person name="Hellsten U."/>
            <person name="Kuo D.H."/>
            <person name="Larsson T."/>
            <person name="Lv J."/>
            <person name="Arendt D."/>
            <person name="Savage R."/>
            <person name="Osoegawa K."/>
            <person name="de Jong P."/>
            <person name="Grimwood J."/>
            <person name="Chapman J.A."/>
            <person name="Shapiro H."/>
            <person name="Aerts A."/>
            <person name="Otillar R.P."/>
            <person name="Terry A.Y."/>
            <person name="Boore J.L."/>
            <person name="Grigoriev I.V."/>
            <person name="Lindberg D.R."/>
            <person name="Seaver E.C."/>
            <person name="Weisblat D.A."/>
            <person name="Putnam N.H."/>
            <person name="Rokhsar D.S."/>
        </authorList>
    </citation>
    <scope>NUCLEOTIDE SEQUENCE [LARGE SCALE GENOMIC DNA]</scope>
</reference>
<dbReference type="InterPro" id="IPR018200">
    <property type="entry name" value="USP_CS"/>
</dbReference>
<dbReference type="Proteomes" id="UP000030746">
    <property type="component" value="Unassembled WGS sequence"/>
</dbReference>
<dbReference type="GO" id="GO:0005634">
    <property type="term" value="C:nucleus"/>
    <property type="evidence" value="ECO:0007669"/>
    <property type="project" value="TreeGrafter"/>
</dbReference>
<dbReference type="OrthoDB" id="289038at2759"/>
<dbReference type="RefSeq" id="XP_009063025.1">
    <property type="nucleotide sequence ID" value="XM_009064777.1"/>
</dbReference>
<keyword evidence="1" id="KW-0378">Hydrolase</keyword>